<evidence type="ECO:0000256" key="2">
    <source>
        <dbReference type="ARBA" id="ARBA00006464"/>
    </source>
</evidence>
<comment type="subcellular location">
    <subcellularLocation>
        <location evidence="1">Membrane</location>
        <topology evidence="1">Multi-pass membrane protein</topology>
    </subcellularLocation>
</comment>
<feature type="transmembrane region" description="Helical" evidence="7">
    <location>
        <begin position="304"/>
        <end position="330"/>
    </location>
</feature>
<evidence type="ECO:0000256" key="6">
    <source>
        <dbReference type="ARBA" id="ARBA00023136"/>
    </source>
</evidence>
<feature type="domain" description="Bacterial sugar transferase" evidence="8">
    <location>
        <begin position="302"/>
        <end position="483"/>
    </location>
</feature>
<keyword evidence="6 7" id="KW-0472">Membrane</keyword>
<dbReference type="EMBL" id="BAAAYX010000026">
    <property type="protein sequence ID" value="GAA3718499.1"/>
    <property type="molecule type" value="Genomic_DNA"/>
</dbReference>
<evidence type="ECO:0000313" key="10">
    <source>
        <dbReference type="Proteomes" id="UP001500051"/>
    </source>
</evidence>
<accession>A0ABP7EIL1</accession>
<evidence type="ECO:0000256" key="1">
    <source>
        <dbReference type="ARBA" id="ARBA00004141"/>
    </source>
</evidence>
<gene>
    <name evidence="9" type="ORF">GCM10022204_43180</name>
</gene>
<proteinExistence type="inferred from homology"/>
<dbReference type="Gene3D" id="3.40.50.720">
    <property type="entry name" value="NAD(P)-binding Rossmann-like Domain"/>
    <property type="match status" value="1"/>
</dbReference>
<evidence type="ECO:0000256" key="3">
    <source>
        <dbReference type="ARBA" id="ARBA00022679"/>
    </source>
</evidence>
<dbReference type="Proteomes" id="UP001500051">
    <property type="component" value="Unassembled WGS sequence"/>
</dbReference>
<evidence type="ECO:0000313" key="9">
    <source>
        <dbReference type="EMBL" id="GAA3718499.1"/>
    </source>
</evidence>
<evidence type="ECO:0000256" key="4">
    <source>
        <dbReference type="ARBA" id="ARBA00022692"/>
    </source>
</evidence>
<feature type="transmembrane region" description="Helical" evidence="7">
    <location>
        <begin position="57"/>
        <end position="76"/>
    </location>
</feature>
<dbReference type="PANTHER" id="PTHR30576">
    <property type="entry name" value="COLANIC BIOSYNTHESIS UDP-GLUCOSE LIPID CARRIER TRANSFERASE"/>
    <property type="match status" value="1"/>
</dbReference>
<evidence type="ECO:0000256" key="7">
    <source>
        <dbReference type="SAM" id="Phobius"/>
    </source>
</evidence>
<keyword evidence="3" id="KW-0808">Transferase</keyword>
<keyword evidence="5 7" id="KW-1133">Transmembrane helix</keyword>
<name>A0ABP7EIL1_9ACTN</name>
<dbReference type="InterPro" id="IPR017475">
    <property type="entry name" value="EPS_sugar_tfrase"/>
</dbReference>
<dbReference type="Pfam" id="PF02397">
    <property type="entry name" value="Bac_transf"/>
    <property type="match status" value="1"/>
</dbReference>
<keyword evidence="4 7" id="KW-0812">Transmembrane</keyword>
<protein>
    <submittedName>
        <fullName evidence="9">Exopolysaccharide biosynthesis polyprenyl glycosylphosphotransferase</fullName>
    </submittedName>
</protein>
<keyword evidence="10" id="KW-1185">Reference proteome</keyword>
<reference evidence="10" key="1">
    <citation type="journal article" date="2019" name="Int. J. Syst. Evol. Microbiol.">
        <title>The Global Catalogue of Microorganisms (GCM) 10K type strain sequencing project: providing services to taxonomists for standard genome sequencing and annotation.</title>
        <authorList>
            <consortium name="The Broad Institute Genomics Platform"/>
            <consortium name="The Broad Institute Genome Sequencing Center for Infectious Disease"/>
            <person name="Wu L."/>
            <person name="Ma J."/>
        </authorList>
    </citation>
    <scope>NUCLEOTIDE SEQUENCE [LARGE SCALE GENOMIC DNA]</scope>
    <source>
        <strain evidence="10">JCM 16548</strain>
    </source>
</reference>
<dbReference type="NCBIfam" id="TIGR03025">
    <property type="entry name" value="EPS_sugtrans"/>
    <property type="match status" value="1"/>
</dbReference>
<organism evidence="9 10">
    <name type="scientific">Microlunatus aurantiacus</name>
    <dbReference type="NCBI Taxonomy" id="446786"/>
    <lineage>
        <taxon>Bacteria</taxon>
        <taxon>Bacillati</taxon>
        <taxon>Actinomycetota</taxon>
        <taxon>Actinomycetes</taxon>
        <taxon>Propionibacteriales</taxon>
        <taxon>Propionibacteriaceae</taxon>
        <taxon>Microlunatus</taxon>
    </lineage>
</organism>
<dbReference type="RefSeq" id="WP_344814538.1">
    <property type="nucleotide sequence ID" value="NZ_BAAAYX010000026.1"/>
</dbReference>
<sequence>MTVTRDTHQQGWAPSPAIRVERQAIEPVAEREQTRRSKSIDADHVLRHTHRTVGDRLGLALASGDILACLIPAALINVGTQSTLGTTLVMVGLMAMGGLNRSRLSLSVLDDLPQIIRLWLVGAGFLIVVSELVTGNMQLTLFLGVLPAIVAIRTVLYGLIRNWRARGWVTHPTIVVGAGSFGQAVVDTLSRHPESGLRAIGFIDSRPLDAEALPIPVLGEASELTAVLKTTQARALIVAHGEMNDGDLVSMVRKSQRQQCEVFVLPRLPEITNVGSDMDSVGDTPLIRLRRSAYRSPSWRVKRLLDVAASAGAVVVLSPLLALIAVLVRWETGPGVIFRQERVGRDGIFFELMKFRSLKPVDETESQTNWNISHDNRVGPVGRILRKTSLDELPQLFNILRGDMSLVGPRPERPHFVEQFGELYIGYADRHRVPCGLTGWAQIHGLRGNTPIDLRVRFDNFYIENWTLWLDIKILLRTVVSVFTKPGS</sequence>
<evidence type="ECO:0000259" key="8">
    <source>
        <dbReference type="Pfam" id="PF02397"/>
    </source>
</evidence>
<evidence type="ECO:0000256" key="5">
    <source>
        <dbReference type="ARBA" id="ARBA00022989"/>
    </source>
</evidence>
<dbReference type="Pfam" id="PF13727">
    <property type="entry name" value="CoA_binding_3"/>
    <property type="match status" value="1"/>
</dbReference>
<feature type="transmembrane region" description="Helical" evidence="7">
    <location>
        <begin position="139"/>
        <end position="160"/>
    </location>
</feature>
<feature type="transmembrane region" description="Helical" evidence="7">
    <location>
        <begin position="112"/>
        <end position="133"/>
    </location>
</feature>
<dbReference type="PANTHER" id="PTHR30576:SF0">
    <property type="entry name" value="UNDECAPRENYL-PHOSPHATE N-ACETYLGALACTOSAMINYL 1-PHOSPHATE TRANSFERASE-RELATED"/>
    <property type="match status" value="1"/>
</dbReference>
<comment type="caution">
    <text evidence="9">The sequence shown here is derived from an EMBL/GenBank/DDBJ whole genome shotgun (WGS) entry which is preliminary data.</text>
</comment>
<feature type="transmembrane region" description="Helical" evidence="7">
    <location>
        <begin position="82"/>
        <end position="100"/>
    </location>
</feature>
<dbReference type="InterPro" id="IPR003362">
    <property type="entry name" value="Bact_transf"/>
</dbReference>
<comment type="similarity">
    <text evidence="2">Belongs to the bacterial sugar transferase family.</text>
</comment>